<protein>
    <submittedName>
        <fullName evidence="1">Uncharacterized protein</fullName>
    </submittedName>
</protein>
<gene>
    <name evidence="1" type="ORF">HED35_01385</name>
</gene>
<sequence>MSAFSTGDRVVIKLSNISFHLPGTIVRQSELQFDSDLRYVIELDTGKYVSLPSSRIELYDDKLKQLSKEYNQMIK</sequence>
<dbReference type="EMBL" id="JAAVMB010000001">
    <property type="protein sequence ID" value="NKC66730.1"/>
    <property type="molecule type" value="Genomic_DNA"/>
</dbReference>
<evidence type="ECO:0000313" key="2">
    <source>
        <dbReference type="Proteomes" id="UP000521358"/>
    </source>
</evidence>
<proteinExistence type="predicted"/>
<reference evidence="1 2" key="1">
    <citation type="submission" date="2020-03" db="EMBL/GenBank/DDBJ databases">
        <title>Bacterial samples isolated from urine from healthy bovine heifers (Gyr breed).</title>
        <authorList>
            <person name="Giannattasio-Ferraz S."/>
            <person name="Maskeri L."/>
            <person name="Penido A."/>
            <person name="Barbosa-Stancioli E.F."/>
            <person name="Putonti C."/>
        </authorList>
    </citation>
    <scope>NUCLEOTIDE SEQUENCE [LARGE SCALE GENOMIC DNA]</scope>
    <source>
        <strain evidence="1 2">UFMG-H7</strain>
    </source>
</reference>
<accession>A0A7X6I220</accession>
<comment type="caution">
    <text evidence="1">The sequence shown here is derived from an EMBL/GenBank/DDBJ whole genome shotgun (WGS) entry which is preliminary data.</text>
</comment>
<evidence type="ECO:0000313" key="1">
    <source>
        <dbReference type="EMBL" id="NKC66730.1"/>
    </source>
</evidence>
<organism evidence="1 2">
    <name type="scientific">Vagococcus fluvialis</name>
    <dbReference type="NCBI Taxonomy" id="2738"/>
    <lineage>
        <taxon>Bacteria</taxon>
        <taxon>Bacillati</taxon>
        <taxon>Bacillota</taxon>
        <taxon>Bacilli</taxon>
        <taxon>Lactobacillales</taxon>
        <taxon>Enterococcaceae</taxon>
        <taxon>Vagococcus</taxon>
    </lineage>
</organism>
<dbReference type="Proteomes" id="UP000521358">
    <property type="component" value="Unassembled WGS sequence"/>
</dbReference>
<name>A0A7X6I220_9ENTE</name>
<dbReference type="AlphaFoldDB" id="A0A7X6I220"/>
<dbReference type="RefSeq" id="WP_167806079.1">
    <property type="nucleotide sequence ID" value="NZ_JAAVMB010000001.1"/>
</dbReference>